<keyword evidence="5" id="KW-0812">Transmembrane</keyword>
<dbReference type="InterPro" id="IPR059047">
    <property type="entry name" value="CUB_M02D8_5_3rd"/>
</dbReference>
<feature type="compositionally biased region" description="Polar residues" evidence="4">
    <location>
        <begin position="721"/>
        <end position="732"/>
    </location>
</feature>
<dbReference type="Pfam" id="PF23062">
    <property type="entry name" value="CUB_M02D8_5_3rd"/>
    <property type="match status" value="1"/>
</dbReference>
<keyword evidence="2" id="KW-1015">Disulfide bond</keyword>
<keyword evidence="5" id="KW-0472">Membrane</keyword>
<dbReference type="PROSITE" id="PS01180">
    <property type="entry name" value="CUB"/>
    <property type="match status" value="1"/>
</dbReference>
<dbReference type="AlphaFoldDB" id="A0A914WT61"/>
<keyword evidence="1" id="KW-0677">Repeat</keyword>
<comment type="caution">
    <text evidence="3">Lacks conserved residue(s) required for the propagation of feature annotation.</text>
</comment>
<sequence length="747" mass="81818">MDGPQIEVALSFTRRGGIPVTGFSITASTYEIPQEYANCTNTSSHLLNDQSSSVILYTPNTVDGHLSYENNLRCSYSLVPTSQHKAVVIGFVTFQLEKCCDFLALRSNTQSSIRLSGNYAGFNNYTSQPLHYFQFLPGESVYVELSTDGNNVAQGIYAVATLVDCDCGNPIIALNQLKPTASFGSPGYQTSINIGDSACGNVHCAWKISAPSDYRLKFTVTTSYSQGNFSLTITDGNSDYQLPKLSGEGLYSYIQMSISSSASVLLSMGDNSVIVSDFAYYRGFSASVTMVPAPTTQILHTLSSDRPFHLIQSSDLVPPSRSYNGSNLWTVSAQAGDQYKVQLCITFDNLRMAEFVVIDGVNRDGNVIFASNNGWGFTTTKWPITSKSGSVTIFFDDDTNLLNTDYNFVFAQLNTDTQNSCSSYQMVYMTDRMTMQKQAISLYNNGNKPCAVALVGTSNTIATLFETNRLVGGMTLSGGVEFGPTDHNEIAVYPTPNDVIPSLTVKGKIFVVSLVAYAYTTVAYMPISPNTDLPKLAPGSKDLLMSSNFPLKNTKEVSEQYSFQSLYDNNVEVSLNIVNYDLGDRGTLTIQSLNTGFTKIITNSGSNLTVTFITNSFQISYKSNGVQQKGFALWYSVGEYKVDKVNSASHSSRGAWFWIMIAAIICVVILALILLIFLCHKRKKDVRREQRQQTVTPPATGILYITPEPKETVIPTAPPSYEQSTTNPSAQPNFLYPSLYNGGREAQ</sequence>
<feature type="region of interest" description="Disordered" evidence="4">
    <location>
        <begin position="710"/>
        <end position="747"/>
    </location>
</feature>
<dbReference type="WBParaSite" id="PSAMB.scaffold5041size12814.g25767.t1">
    <property type="protein sequence ID" value="PSAMB.scaffold5041size12814.g25767.t1"/>
    <property type="gene ID" value="PSAMB.scaffold5041size12814.g25767"/>
</dbReference>
<dbReference type="PANTHER" id="PTHR24251">
    <property type="entry name" value="OVOCHYMASE-RELATED"/>
    <property type="match status" value="1"/>
</dbReference>
<keyword evidence="5" id="KW-1133">Transmembrane helix</keyword>
<feature type="transmembrane region" description="Helical" evidence="5">
    <location>
        <begin position="655"/>
        <end position="678"/>
    </location>
</feature>
<evidence type="ECO:0000259" key="6">
    <source>
        <dbReference type="PROSITE" id="PS01180"/>
    </source>
</evidence>
<reference evidence="8" key="1">
    <citation type="submission" date="2022-11" db="UniProtKB">
        <authorList>
            <consortium name="WormBaseParasite"/>
        </authorList>
    </citation>
    <scope>IDENTIFICATION</scope>
</reference>
<evidence type="ECO:0000256" key="4">
    <source>
        <dbReference type="SAM" id="MobiDB-lite"/>
    </source>
</evidence>
<dbReference type="InterPro" id="IPR035914">
    <property type="entry name" value="Sperma_CUB_dom_sf"/>
</dbReference>
<accession>A0A914WT61</accession>
<keyword evidence="7" id="KW-1185">Reference proteome</keyword>
<dbReference type="Proteomes" id="UP000887566">
    <property type="component" value="Unplaced"/>
</dbReference>
<dbReference type="SUPFAM" id="SSF49854">
    <property type="entry name" value="Spermadhesin, CUB domain"/>
    <property type="match status" value="2"/>
</dbReference>
<feature type="domain" description="CUB" evidence="6">
    <location>
        <begin position="167"/>
        <end position="291"/>
    </location>
</feature>
<evidence type="ECO:0000256" key="2">
    <source>
        <dbReference type="ARBA" id="ARBA00023157"/>
    </source>
</evidence>
<evidence type="ECO:0000256" key="1">
    <source>
        <dbReference type="ARBA" id="ARBA00022737"/>
    </source>
</evidence>
<name>A0A914WT61_9BILA</name>
<evidence type="ECO:0000313" key="8">
    <source>
        <dbReference type="WBParaSite" id="PSAMB.scaffold5041size12814.g25767.t1"/>
    </source>
</evidence>
<organism evidence="7 8">
    <name type="scientific">Plectus sambesii</name>
    <dbReference type="NCBI Taxonomy" id="2011161"/>
    <lineage>
        <taxon>Eukaryota</taxon>
        <taxon>Metazoa</taxon>
        <taxon>Ecdysozoa</taxon>
        <taxon>Nematoda</taxon>
        <taxon>Chromadorea</taxon>
        <taxon>Plectida</taxon>
        <taxon>Plectina</taxon>
        <taxon>Plectoidea</taxon>
        <taxon>Plectidae</taxon>
        <taxon>Plectus</taxon>
    </lineage>
</organism>
<dbReference type="Gene3D" id="2.60.120.290">
    <property type="entry name" value="Spermadhesin, CUB domain"/>
    <property type="match status" value="2"/>
</dbReference>
<dbReference type="PANTHER" id="PTHR24251:SF37">
    <property type="entry name" value="CUB DOMAIN-CONTAINING PROTEIN"/>
    <property type="match status" value="1"/>
</dbReference>
<dbReference type="InterPro" id="IPR000859">
    <property type="entry name" value="CUB_dom"/>
</dbReference>
<evidence type="ECO:0000256" key="3">
    <source>
        <dbReference type="PROSITE-ProRule" id="PRU00059"/>
    </source>
</evidence>
<protein>
    <submittedName>
        <fullName evidence="8">CUB domain-containing protein</fullName>
    </submittedName>
</protein>
<dbReference type="SMART" id="SM00042">
    <property type="entry name" value="CUB"/>
    <property type="match status" value="2"/>
</dbReference>
<evidence type="ECO:0000313" key="7">
    <source>
        <dbReference type="Proteomes" id="UP000887566"/>
    </source>
</evidence>
<proteinExistence type="predicted"/>
<evidence type="ECO:0000256" key="5">
    <source>
        <dbReference type="SAM" id="Phobius"/>
    </source>
</evidence>